<comment type="function">
    <text evidence="1">Is involved in the conjugation of reduced glutathione to a wide number of exogenous and endogenous hydrophobic electrophiles.</text>
</comment>
<comment type="catalytic activity">
    <reaction evidence="1">
        <text>RX + glutathione = an S-substituted glutathione + a halide anion + H(+)</text>
        <dbReference type="Rhea" id="RHEA:16437"/>
        <dbReference type="ChEBI" id="CHEBI:15378"/>
        <dbReference type="ChEBI" id="CHEBI:16042"/>
        <dbReference type="ChEBI" id="CHEBI:17792"/>
        <dbReference type="ChEBI" id="CHEBI:57925"/>
        <dbReference type="ChEBI" id="CHEBI:90779"/>
        <dbReference type="EC" id="2.5.1.18"/>
    </reaction>
</comment>
<reference evidence="4 5" key="1">
    <citation type="submission" date="2020-10" db="EMBL/GenBank/DDBJ databases">
        <title>The Coptis chinensis genome and diversification of protoberbering-type alkaloids.</title>
        <authorList>
            <person name="Wang B."/>
            <person name="Shu S."/>
            <person name="Song C."/>
            <person name="Liu Y."/>
        </authorList>
    </citation>
    <scope>NUCLEOTIDE SEQUENCE [LARGE SCALE GENOMIC DNA]</scope>
    <source>
        <strain evidence="4">HL-2020</strain>
        <tissue evidence="4">Leaf</tissue>
    </source>
</reference>
<accession>A0A835LFN3</accession>
<dbReference type="PANTHER" id="PTHR11260:SF615">
    <property type="entry name" value="GLUTATHIONE S-TRANSFERASE U17"/>
    <property type="match status" value="1"/>
</dbReference>
<evidence type="ECO:0000256" key="1">
    <source>
        <dbReference type="RuleBase" id="RU369102"/>
    </source>
</evidence>
<keyword evidence="1" id="KW-0808">Transferase</keyword>
<dbReference type="OrthoDB" id="202840at2759"/>
<dbReference type="PROSITE" id="PS50404">
    <property type="entry name" value="GST_NTER"/>
    <property type="match status" value="1"/>
</dbReference>
<protein>
    <recommendedName>
        <fullName evidence="1">Glutathione S-transferase</fullName>
        <ecNumber evidence="1">2.5.1.18</ecNumber>
    </recommendedName>
</protein>
<gene>
    <name evidence="4" type="ORF">IFM89_030857</name>
</gene>
<organism evidence="4 5">
    <name type="scientific">Coptis chinensis</name>
    <dbReference type="NCBI Taxonomy" id="261450"/>
    <lineage>
        <taxon>Eukaryota</taxon>
        <taxon>Viridiplantae</taxon>
        <taxon>Streptophyta</taxon>
        <taxon>Embryophyta</taxon>
        <taxon>Tracheophyta</taxon>
        <taxon>Spermatophyta</taxon>
        <taxon>Magnoliopsida</taxon>
        <taxon>Ranunculales</taxon>
        <taxon>Ranunculaceae</taxon>
        <taxon>Coptidoideae</taxon>
        <taxon>Coptis</taxon>
    </lineage>
</organism>
<dbReference type="EMBL" id="JADFTS010000009">
    <property type="protein sequence ID" value="KAF9590109.1"/>
    <property type="molecule type" value="Genomic_DNA"/>
</dbReference>
<dbReference type="Proteomes" id="UP000631114">
    <property type="component" value="Unassembled WGS sequence"/>
</dbReference>
<dbReference type="Gene3D" id="3.40.30.10">
    <property type="entry name" value="Glutaredoxin"/>
    <property type="match status" value="1"/>
</dbReference>
<feature type="domain" description="GST N-terminal" evidence="3">
    <location>
        <begin position="1"/>
        <end position="26"/>
    </location>
</feature>
<comment type="caution">
    <text evidence="4">The sequence shown here is derived from an EMBL/GenBank/DDBJ whole genome shotgun (WGS) entry which is preliminary data.</text>
</comment>
<feature type="compositionally biased region" description="Basic and acidic residues" evidence="2">
    <location>
        <begin position="78"/>
        <end position="94"/>
    </location>
</feature>
<dbReference type="Gene3D" id="1.20.1050.10">
    <property type="match status" value="1"/>
</dbReference>
<proteinExistence type="inferred from homology"/>
<dbReference type="AlphaFoldDB" id="A0A835LFN3"/>
<sequence length="94" mass="10525">MIHNDKPICESLIIVQYIDEAFTSGPSILPSNPYDRFVARFWGAYIDDNSIKGATTKRSKMGKMPIRDTNDSDSTDGDFSKEEDAHDFNEGSTT</sequence>
<comment type="subcellular location">
    <subcellularLocation>
        <location evidence="1">Cytoplasm</location>
        <location evidence="1">Cytosol</location>
    </subcellularLocation>
</comment>
<keyword evidence="5" id="KW-1185">Reference proteome</keyword>
<dbReference type="EC" id="2.5.1.18" evidence="1"/>
<dbReference type="GO" id="GO:0004364">
    <property type="term" value="F:glutathione transferase activity"/>
    <property type="evidence" value="ECO:0007669"/>
    <property type="project" value="UniProtKB-UniRule"/>
</dbReference>
<dbReference type="GO" id="GO:0005829">
    <property type="term" value="C:cytosol"/>
    <property type="evidence" value="ECO:0007669"/>
    <property type="project" value="UniProtKB-SubCell"/>
</dbReference>
<name>A0A835LFN3_9MAGN</name>
<keyword evidence="1" id="KW-0963">Cytoplasm</keyword>
<dbReference type="GO" id="GO:0006749">
    <property type="term" value="P:glutathione metabolic process"/>
    <property type="evidence" value="ECO:0007669"/>
    <property type="project" value="TreeGrafter"/>
</dbReference>
<evidence type="ECO:0000259" key="3">
    <source>
        <dbReference type="PROSITE" id="PS50404"/>
    </source>
</evidence>
<dbReference type="InterPro" id="IPR045073">
    <property type="entry name" value="Omega/Tau-like"/>
</dbReference>
<comment type="similarity">
    <text evidence="1">Belongs to the GST superfamily.</text>
</comment>
<dbReference type="InterPro" id="IPR004045">
    <property type="entry name" value="Glutathione_S-Trfase_N"/>
</dbReference>
<evidence type="ECO:0000313" key="4">
    <source>
        <dbReference type="EMBL" id="KAF9590109.1"/>
    </source>
</evidence>
<dbReference type="InterPro" id="IPR036249">
    <property type="entry name" value="Thioredoxin-like_sf"/>
</dbReference>
<dbReference type="PANTHER" id="PTHR11260">
    <property type="entry name" value="GLUTATHIONE S-TRANSFERASE, GST, SUPERFAMILY, GST DOMAIN CONTAINING"/>
    <property type="match status" value="1"/>
</dbReference>
<dbReference type="SUPFAM" id="SSF52833">
    <property type="entry name" value="Thioredoxin-like"/>
    <property type="match status" value="1"/>
</dbReference>
<evidence type="ECO:0000256" key="2">
    <source>
        <dbReference type="SAM" id="MobiDB-lite"/>
    </source>
</evidence>
<evidence type="ECO:0000313" key="5">
    <source>
        <dbReference type="Proteomes" id="UP000631114"/>
    </source>
</evidence>
<feature type="region of interest" description="Disordered" evidence="2">
    <location>
        <begin position="55"/>
        <end position="94"/>
    </location>
</feature>